<gene>
    <name evidence="2" type="ORF">BA92_02240</name>
</gene>
<dbReference type="InterPro" id="IPR046058">
    <property type="entry name" value="WbuC_cupin"/>
</dbReference>
<dbReference type="InterPro" id="IPR011051">
    <property type="entry name" value="RmlC_Cupin_sf"/>
</dbReference>
<name>A0A0C3MJ50_9PORP</name>
<dbReference type="NCBIfam" id="TIGR04366">
    <property type="entry name" value="cupin_WbuC"/>
    <property type="match status" value="1"/>
</dbReference>
<comment type="caution">
    <text evidence="2">The sequence shown here is derived from an EMBL/GenBank/DDBJ whole genome shotgun (WGS) entry which is preliminary data.</text>
</comment>
<keyword evidence="3" id="KW-1185">Reference proteome</keyword>
<reference evidence="2 3" key="1">
    <citation type="submission" date="2014-07" db="EMBL/GenBank/DDBJ databases">
        <title>Porphyromonadaceae bacterium OUH 308042 = ATCC BAA-2681 = DSM 28342 draft genome.</title>
        <authorList>
            <person name="Sydenham T.V."/>
            <person name="Hasman H."/>
            <person name="Justensen U.S."/>
        </authorList>
    </citation>
    <scope>NUCLEOTIDE SEQUENCE [LARGE SCALE GENOMIC DNA]</scope>
    <source>
        <strain evidence="2 3">OUH 308042</strain>
    </source>
</reference>
<organism evidence="2 3">
    <name type="scientific">Sanguibacteroides justesenii</name>
    <dbReference type="NCBI Taxonomy" id="1547597"/>
    <lineage>
        <taxon>Bacteria</taxon>
        <taxon>Pseudomonadati</taxon>
        <taxon>Bacteroidota</taxon>
        <taxon>Bacteroidia</taxon>
        <taxon>Bacteroidales</taxon>
        <taxon>Porphyromonadaceae</taxon>
        <taxon>Sanguibacteroides</taxon>
    </lineage>
</organism>
<dbReference type="RefSeq" id="WP_041504843.1">
    <property type="nucleotide sequence ID" value="NZ_JPIU01000025.1"/>
</dbReference>
<dbReference type="CDD" id="cd07005">
    <property type="entry name" value="cupin_WbuC-like"/>
    <property type="match status" value="1"/>
</dbReference>
<evidence type="ECO:0000259" key="1">
    <source>
        <dbReference type="Pfam" id="PF19480"/>
    </source>
</evidence>
<protein>
    <recommendedName>
        <fullName evidence="1">Cupin fold metalloprotein WbuC cupin domain-containing protein</fullName>
    </recommendedName>
</protein>
<dbReference type="EMBL" id="JPIU01000025">
    <property type="protein sequence ID" value="KIO46703.1"/>
    <property type="molecule type" value="Genomic_DNA"/>
</dbReference>
<dbReference type="InterPro" id="IPR014710">
    <property type="entry name" value="RmlC-like_jellyroll"/>
</dbReference>
<dbReference type="Gene3D" id="2.60.120.10">
    <property type="entry name" value="Jelly Rolls"/>
    <property type="match status" value="1"/>
</dbReference>
<dbReference type="SUPFAM" id="SSF51182">
    <property type="entry name" value="RmlC-like cupins"/>
    <property type="match status" value="1"/>
</dbReference>
<dbReference type="InterPro" id="IPR027565">
    <property type="entry name" value="Cupin_WbuC"/>
</dbReference>
<evidence type="ECO:0000313" key="2">
    <source>
        <dbReference type="EMBL" id="KIO46703.1"/>
    </source>
</evidence>
<dbReference type="AlphaFoldDB" id="A0A0C3MJ50"/>
<sequence>MDLIDTNLLNEVSRQAEENPRLRMNYNFHKTLDAKAQRLLNALEPGTILPIHRHIATAETYILLRGKIEVLFYDETGELTESVLLNPLAGIHGIHIPAGQWHTLEVLERGSVIFEVKDGPYTPLGKENIMEI</sequence>
<feature type="domain" description="Cupin fold metalloprotein WbuC cupin" evidence="1">
    <location>
        <begin position="4"/>
        <end position="85"/>
    </location>
</feature>
<accession>A0A0C3MJ50</accession>
<evidence type="ECO:0000313" key="3">
    <source>
        <dbReference type="Proteomes" id="UP000031980"/>
    </source>
</evidence>
<dbReference type="Proteomes" id="UP000031980">
    <property type="component" value="Unassembled WGS sequence"/>
</dbReference>
<dbReference type="Pfam" id="PF19480">
    <property type="entry name" value="DUF6016"/>
    <property type="match status" value="1"/>
</dbReference>
<proteinExistence type="predicted"/>